<dbReference type="Proteomes" id="UP000008066">
    <property type="component" value="Unassembled WGS sequence"/>
</dbReference>
<dbReference type="PDB" id="9RS6">
    <property type="method" value="EM"/>
    <property type="resolution" value="3.00 A"/>
    <property type="chains" value="B=1-796"/>
</dbReference>
<dbReference type="EMDB" id="EMD-54211"/>
<feature type="compositionally biased region" description="Basic residues" evidence="2">
    <location>
        <begin position="50"/>
        <end position="62"/>
    </location>
</feature>
<evidence type="ECO:0000313" key="4">
    <source>
        <dbReference type="EMBL" id="EGS18495.1"/>
    </source>
</evidence>
<dbReference type="HOGENOM" id="CLU_009628_0_0_1"/>
<feature type="domain" description="CCZ1/INTU/HSP4 first Longin" evidence="3">
    <location>
        <begin position="95"/>
        <end position="156"/>
    </location>
</feature>
<dbReference type="KEGG" id="cthr:CTHT_0050970"/>
<dbReference type="InterPro" id="IPR013176">
    <property type="entry name" value="Ccz1"/>
</dbReference>
<evidence type="ECO:0007829" key="8">
    <source>
        <dbReference type="PDB" id="9RS6"/>
    </source>
</evidence>
<dbReference type="PDBsum" id="5LDD"/>
<organism evidence="5">
    <name type="scientific">Chaetomium thermophilum (strain DSM 1495 / CBS 144.50 / IMI 039719)</name>
    <name type="common">Thermochaetoides thermophila</name>
    <dbReference type="NCBI Taxonomy" id="759272"/>
    <lineage>
        <taxon>Eukaryota</taxon>
        <taxon>Fungi</taxon>
        <taxon>Dikarya</taxon>
        <taxon>Ascomycota</taxon>
        <taxon>Pezizomycotina</taxon>
        <taxon>Sordariomycetes</taxon>
        <taxon>Sordariomycetidae</taxon>
        <taxon>Sordariales</taxon>
        <taxon>Chaetomiaceae</taxon>
        <taxon>Thermochaetoides</taxon>
    </lineage>
</organism>
<feature type="region of interest" description="Disordered" evidence="2">
    <location>
        <begin position="49"/>
        <end position="100"/>
    </location>
</feature>
<dbReference type="PDB" id="7QLA">
    <property type="method" value="EM"/>
    <property type="resolution" value="3.85 A"/>
    <property type="chains" value="C=1-796"/>
</dbReference>
<reference evidence="7" key="3">
    <citation type="journal article" date="2022" name="Proc. Natl. Acad. Sci. U.S.A.">
        <title>Structure of the Mon1-Ccz1 complex reveals molecular basis of membrane binding for Rab7 activation.</title>
        <authorList>
            <person name="Klink B.U."/>
            <person name="Herrmann E."/>
            <person name="Antoni C."/>
            <person name="Langemeyer L."/>
            <person name="Kiontke S."/>
            <person name="Gatsogiannis C."/>
            <person name="Ungermann C."/>
            <person name="Raunser S."/>
            <person name="Kummel D."/>
        </authorList>
    </citation>
    <scope>STRUCTURE BY ELECTRON MICROSCOPY (3.85 ANGSTROMS)</scope>
</reference>
<proteinExistence type="evidence at protein level"/>
<feature type="region of interest" description="Disordered" evidence="2">
    <location>
        <begin position="436"/>
        <end position="467"/>
    </location>
</feature>
<feature type="compositionally biased region" description="Basic and acidic residues" evidence="2">
    <location>
        <begin position="87"/>
        <end position="100"/>
    </location>
</feature>
<keyword evidence="6 7" id="KW-0002">3D-structure</keyword>
<dbReference type="STRING" id="759272.G0SD94"/>
<dbReference type="PDB" id="9RS7">
    <property type="method" value="EM"/>
    <property type="resolution" value="3.00 A"/>
    <property type="chains" value="B=1-796"/>
</dbReference>
<dbReference type="GO" id="GO:0016192">
    <property type="term" value="P:vesicle-mediated transport"/>
    <property type="evidence" value="ECO:0007669"/>
    <property type="project" value="InterPro"/>
</dbReference>
<reference evidence="6" key="2">
    <citation type="journal article" date="2017" name="Nat. Commun.">
        <title>Architecture and mechanism of the late endosomal Rab7-like Ypt7 guanine nucleotide exchange factor complex Mon1-Ccz1.</title>
        <authorList>
            <person name="Kiontke S."/>
            <person name="Langemeyer L."/>
            <person name="Kuhlee A."/>
            <person name="Schuback S."/>
            <person name="Raunser S."/>
            <person name="Ungermann C."/>
            <person name="Kummel D."/>
        </authorList>
    </citation>
    <scope>X-RAY CRYSTALLOGRAPHY (2.50 ANGSTROMS) OF 1-249</scope>
</reference>
<comment type="similarity">
    <text evidence="1">Belongs to the CCZ1 family.</text>
</comment>
<dbReference type="RefSeq" id="XP_006695440.1">
    <property type="nucleotide sequence ID" value="XM_006695377.1"/>
</dbReference>
<protein>
    <recommendedName>
        <fullName evidence="3">CCZ1/INTU/HSP4 first Longin domain-containing protein</fullName>
    </recommendedName>
</protein>
<evidence type="ECO:0007829" key="9">
    <source>
        <dbReference type="PDB" id="9RS7"/>
    </source>
</evidence>
<sequence>MTTPVSPSPSGIIPAQLGFLAIYNPALGTTDETLEDQIVYYATASTLSQARRRHRRPRRRDRQRAQSVVKDSRPNAAGATGDSEAVAEDKDPVSKEERHERLRQIGLAQGMVEFAKSFSDGEPVDTIDTEKARVILVEVEEGWWILASIDLTRLPLPQIKTPTSSSAPPPAPNLNPLPPEPAYEYSSREVKPPSLLRADLLRAYDLFLLHHGSSLSSLLASQGRAQLVASLTRFWDHFLATWNVLLHGNPACDVFGGIKLAASGELGIGVGEEERGSGEREVLEGLVERVEGLVDVVVGRYGGPPSEKGPEEEQWLGLGGEVGEEDGAVFLGVGALDRKSLRGVVQWMEEVYVWGENAFGVGGSRAARRRRKRGAKESRVLKTGAGKKIPIGTGTGTEGKRGEAATPDMAGTPGSMDKLFSYLTLGYGTSWSLGLSGTSTPSDSDPGSVSKGMVESSESGKPRRDLSTGHFLLGLSECSEEELTSSQANPKAIFVELKPSYQHPSRKIPPEDPQPLGKVGPELPRDHTARLRPVIYVSQPFIYILLFSEITPSPSTWPTLAESLHAQLSPLQKPLLHSTSYRPERPVVETTSSSGTTTQHQIFDLVYDTETLTLQSTIPNIPDPFPYSATTPTGHSTGQQHHQQSIWTRVEALQTHAQILAILSSGRAIPTDPSSFTHLPWEEGERTCKTARGWWIVWTRVVEHSPPDAVSLHHARDDDDNDDDASCSVLGHLRSVSSSHAAGSTSSSSGSGFGLGAIPGLGGLGGWAADGATRLAQGIGIDTRRYVEGLLTSLGR</sequence>
<dbReference type="EMDB" id="EMD-54212"/>
<feature type="compositionally biased region" description="Pro residues" evidence="2">
    <location>
        <begin position="167"/>
        <end position="181"/>
    </location>
</feature>
<dbReference type="InterPro" id="IPR043987">
    <property type="entry name" value="CCZ1/INTU/HSP4_longin_1"/>
</dbReference>
<evidence type="ECO:0000256" key="1">
    <source>
        <dbReference type="ARBA" id="ARBA00005352"/>
    </source>
</evidence>
<dbReference type="GO" id="GO:0035658">
    <property type="term" value="C:Mon1-Ccz1 complex"/>
    <property type="evidence" value="ECO:0007669"/>
    <property type="project" value="InterPro"/>
</dbReference>
<feature type="region of interest" description="Disordered" evidence="2">
    <location>
        <begin position="386"/>
        <end position="412"/>
    </location>
</feature>
<evidence type="ECO:0000259" key="3">
    <source>
        <dbReference type="Pfam" id="PF19031"/>
    </source>
</evidence>
<feature type="region of interest" description="Disordered" evidence="2">
    <location>
        <begin position="160"/>
        <end position="186"/>
    </location>
</feature>
<name>G0SD94_CHATD</name>
<feature type="compositionally biased region" description="Low complexity" evidence="2">
    <location>
        <begin position="436"/>
        <end position="450"/>
    </location>
</feature>
<gene>
    <name evidence="4" type="ORF">CTHT_0050970</name>
</gene>
<reference evidence="4 5" key="1">
    <citation type="journal article" date="2011" name="Cell">
        <title>Insight into structure and assembly of the nuclear pore complex by utilizing the genome of a eukaryotic thermophile.</title>
        <authorList>
            <person name="Amlacher S."/>
            <person name="Sarges P."/>
            <person name="Flemming D."/>
            <person name="van Noort V."/>
            <person name="Kunze R."/>
            <person name="Devos D.P."/>
            <person name="Arumugam M."/>
            <person name="Bork P."/>
            <person name="Hurt E."/>
        </authorList>
    </citation>
    <scope>NUCLEOTIDE SEQUENCE [LARGE SCALE GENOMIC DNA]</scope>
    <source>
        <strain evidence="5">DSM 1495 / CBS 144.50 / IMI 039719</strain>
    </source>
</reference>
<feature type="compositionally biased region" description="Basic and acidic residues" evidence="2">
    <location>
        <begin position="458"/>
        <end position="467"/>
    </location>
</feature>
<dbReference type="GeneID" id="18259135"/>
<evidence type="ECO:0000256" key="2">
    <source>
        <dbReference type="SAM" id="MobiDB-lite"/>
    </source>
</evidence>
<dbReference type="AlphaFoldDB" id="G0SD94"/>
<reference evidence="8 9" key="4">
    <citation type="submission" date="2025-06" db="PDB data bank">
        <title>Mechanistic Adaptation of the Metazoan RabGEFs Mon1-Ccz1 and Fuzzy-Inturned.</title>
        <authorList>
            <person name="Wilmes S."/>
            <person name="Toenjes J."/>
            <person name="Drechsler M."/>
            <person name="Ruf A."/>
            <person name="Schaefer J."/>
            <person name="Luerick A."/>
            <person name="Januliene D."/>
            <person name="Apelt S."/>
            <person name="Di Iorio D."/>
            <person name="Wegner S.V."/>
            <person name="Loose M."/>
            <person name="Moeller A."/>
            <person name="Paululat A."/>
            <person name="Kuemmel D."/>
        </authorList>
    </citation>
    <scope>STRUCTURE BY ELECTRON MICROSCOPY (3.00 ANGSTROMS)</scope>
</reference>
<dbReference type="PANTHER" id="PTHR13056">
    <property type="entry name" value="VACUOLAR FUSION PROTEIN CCZ1 HOMOLOG-RELATED"/>
    <property type="match status" value="1"/>
</dbReference>
<dbReference type="eggNOG" id="KOG2622">
    <property type="taxonomic scope" value="Eukaryota"/>
</dbReference>
<dbReference type="PANTHER" id="PTHR13056:SF0">
    <property type="entry name" value="VACUOLAR FUSION PROTEIN CCZ1 HOMOLOG-RELATED"/>
    <property type="match status" value="1"/>
</dbReference>
<dbReference type="OrthoDB" id="240546at2759"/>
<evidence type="ECO:0007829" key="6">
    <source>
        <dbReference type="PDB" id="5LDD"/>
    </source>
</evidence>
<keyword evidence="5" id="KW-1185">Reference proteome</keyword>
<dbReference type="PDB" id="5LDD">
    <property type="method" value="X-ray"/>
    <property type="resolution" value="2.50 A"/>
    <property type="chains" value="B/E=1-249"/>
</dbReference>
<dbReference type="Pfam" id="PF19031">
    <property type="entry name" value="Intu_longin_1"/>
    <property type="match status" value="1"/>
</dbReference>
<dbReference type="EMBL" id="GL988045">
    <property type="protein sequence ID" value="EGS18495.1"/>
    <property type="molecule type" value="Genomic_DNA"/>
</dbReference>
<accession>G0SD94</accession>
<dbReference type="EMDB" id="EMD-14066"/>
<dbReference type="SMR" id="G0SD94"/>
<evidence type="ECO:0000313" key="5">
    <source>
        <dbReference type="Proteomes" id="UP000008066"/>
    </source>
</evidence>
<evidence type="ECO:0007829" key="7">
    <source>
        <dbReference type="PDB" id="7QLA"/>
    </source>
</evidence>
<dbReference type="OMA" id="IYDLVWD"/>